<dbReference type="InterPro" id="IPR036938">
    <property type="entry name" value="PAP2/HPO_sf"/>
</dbReference>
<feature type="transmembrane region" description="Helical" evidence="1">
    <location>
        <begin position="55"/>
        <end position="74"/>
    </location>
</feature>
<evidence type="ECO:0000259" key="2">
    <source>
        <dbReference type="SMART" id="SM00014"/>
    </source>
</evidence>
<dbReference type="Gene3D" id="1.20.144.10">
    <property type="entry name" value="Phosphatidic acid phosphatase type 2/haloperoxidase"/>
    <property type="match status" value="2"/>
</dbReference>
<keyword evidence="1" id="KW-0812">Transmembrane</keyword>
<feature type="domain" description="Phosphatidic acid phosphatase type 2/haloperoxidase" evidence="2">
    <location>
        <begin position="87"/>
        <end position="196"/>
    </location>
</feature>
<accession>A0A7J0BIU4</accession>
<dbReference type="SMART" id="SM00014">
    <property type="entry name" value="acidPPc"/>
    <property type="match status" value="1"/>
</dbReference>
<dbReference type="Pfam" id="PF01569">
    <property type="entry name" value="PAP2"/>
    <property type="match status" value="1"/>
</dbReference>
<name>A0A7J0BIU4_9BACT</name>
<keyword evidence="1" id="KW-0472">Membrane</keyword>
<feature type="transmembrane region" description="Helical" evidence="1">
    <location>
        <begin position="154"/>
        <end position="173"/>
    </location>
</feature>
<keyword evidence="4" id="KW-1185">Reference proteome</keyword>
<proteinExistence type="predicted"/>
<feature type="transmembrane region" description="Helical" evidence="1">
    <location>
        <begin position="180"/>
        <end position="199"/>
    </location>
</feature>
<feature type="transmembrane region" description="Helical" evidence="1">
    <location>
        <begin position="86"/>
        <end position="104"/>
    </location>
</feature>
<organism evidence="3 4">
    <name type="scientific">Desulfovibrio subterraneus</name>
    <dbReference type="NCBI Taxonomy" id="2718620"/>
    <lineage>
        <taxon>Bacteria</taxon>
        <taxon>Pseudomonadati</taxon>
        <taxon>Thermodesulfobacteriota</taxon>
        <taxon>Desulfovibrionia</taxon>
        <taxon>Desulfovibrionales</taxon>
        <taxon>Desulfovibrionaceae</taxon>
        <taxon>Desulfovibrio</taxon>
    </lineage>
</organism>
<dbReference type="Proteomes" id="UP000503840">
    <property type="component" value="Unassembled WGS sequence"/>
</dbReference>
<keyword evidence="1" id="KW-1133">Transmembrane helix</keyword>
<dbReference type="PANTHER" id="PTHR14969:SF13">
    <property type="entry name" value="AT30094P"/>
    <property type="match status" value="1"/>
</dbReference>
<evidence type="ECO:0000313" key="3">
    <source>
        <dbReference type="EMBL" id="GFM33606.1"/>
    </source>
</evidence>
<reference evidence="3 4" key="1">
    <citation type="submission" date="2020-05" db="EMBL/GenBank/DDBJ databases">
        <title>Draft genome sequence of Desulfovibrio sp. strain HN2T.</title>
        <authorList>
            <person name="Ueno A."/>
            <person name="Tamazawa S."/>
            <person name="Tamamura S."/>
            <person name="Murakami T."/>
            <person name="Kiyama T."/>
            <person name="Inomata H."/>
            <person name="Amano Y."/>
            <person name="Miyakawa K."/>
            <person name="Tamaki H."/>
            <person name="Naganuma T."/>
            <person name="Kaneko K."/>
        </authorList>
    </citation>
    <scope>NUCLEOTIDE SEQUENCE [LARGE SCALE GENOMIC DNA]</scope>
    <source>
        <strain evidence="3 4">HN2</strain>
    </source>
</reference>
<evidence type="ECO:0000256" key="1">
    <source>
        <dbReference type="SAM" id="Phobius"/>
    </source>
</evidence>
<comment type="caution">
    <text evidence="3">The sequence shown here is derived from an EMBL/GenBank/DDBJ whole genome shotgun (WGS) entry which is preliminary data.</text>
</comment>
<evidence type="ECO:0000313" key="4">
    <source>
        <dbReference type="Proteomes" id="UP000503840"/>
    </source>
</evidence>
<dbReference type="EMBL" id="BLVO01000013">
    <property type="protein sequence ID" value="GFM33606.1"/>
    <property type="molecule type" value="Genomic_DNA"/>
</dbReference>
<gene>
    <name evidence="3" type="ORF">DSM101010T_19710</name>
</gene>
<sequence>MRYSYPVTQHVLSILPLCLLLLLVTATIGTSAEVIPFFRAYRAAHPDTTYYMKLLTDWGNPTMYVIYAGILIAARKRHDARLTRFVVAYILVQLAVSFLLVRIFKVAIGRPRPGVDGLYMPWSFDSAHNSLPSGHTAEIIGSTIPLTYFFKNHIVPLLLGCYAALLGFSRVYLEMHHTSDVFFGILLGSFSAYVIHTIWNRD</sequence>
<dbReference type="SUPFAM" id="SSF48317">
    <property type="entry name" value="Acid phosphatase/Vanadium-dependent haloperoxidase"/>
    <property type="match status" value="1"/>
</dbReference>
<dbReference type="AlphaFoldDB" id="A0A7J0BIU4"/>
<protein>
    <recommendedName>
        <fullName evidence="2">Phosphatidic acid phosphatase type 2/haloperoxidase domain-containing protein</fullName>
    </recommendedName>
</protein>
<dbReference type="InterPro" id="IPR000326">
    <property type="entry name" value="PAP2/HPO"/>
</dbReference>
<dbReference type="RefSeq" id="WP_174405252.1">
    <property type="nucleotide sequence ID" value="NZ_BLVO01000013.1"/>
</dbReference>
<dbReference type="PANTHER" id="PTHR14969">
    <property type="entry name" value="SPHINGOSINE-1-PHOSPHATE PHOSPHOHYDROLASE"/>
    <property type="match status" value="1"/>
</dbReference>